<proteinExistence type="inferred from homology"/>
<comment type="caution">
    <text evidence="8">The sequence shown here is derived from an EMBL/GenBank/DDBJ whole genome shotgun (WGS) entry which is preliminary data.</text>
</comment>
<evidence type="ECO:0000256" key="4">
    <source>
        <dbReference type="ARBA" id="ARBA00022827"/>
    </source>
</evidence>
<dbReference type="Pfam" id="PF13450">
    <property type="entry name" value="NAD_binding_8"/>
    <property type="match status" value="1"/>
</dbReference>
<dbReference type="PANTHER" id="PTHR43872:SF1">
    <property type="entry name" value="MONOOXYGENASE, PUTATIVE (AFU_ORTHOLOGUE AFUA_8G02570)-RELATED"/>
    <property type="match status" value="1"/>
</dbReference>
<keyword evidence="3" id="KW-0285">Flavoprotein</keyword>
<evidence type="ECO:0000313" key="8">
    <source>
        <dbReference type="EMBL" id="GGQ10378.1"/>
    </source>
</evidence>
<gene>
    <name evidence="8" type="ORF">GCM10010140_45960</name>
</gene>
<dbReference type="Proteomes" id="UP000611554">
    <property type="component" value="Unassembled WGS sequence"/>
</dbReference>
<evidence type="ECO:0000256" key="7">
    <source>
        <dbReference type="SAM" id="MobiDB-lite"/>
    </source>
</evidence>
<keyword evidence="4" id="KW-0274">FAD</keyword>
<accession>A0ABQ2R5X7</accession>
<comment type="cofactor">
    <cofactor evidence="1">
        <name>FAD</name>
        <dbReference type="ChEBI" id="CHEBI:57692"/>
    </cofactor>
</comment>
<dbReference type="PANTHER" id="PTHR43872">
    <property type="entry name" value="MONOOXYGENASE, PUTATIVE (AFU_ORTHOLOGUE AFUA_8G02570)-RELATED"/>
    <property type="match status" value="1"/>
</dbReference>
<evidence type="ECO:0000313" key="9">
    <source>
        <dbReference type="Proteomes" id="UP000611554"/>
    </source>
</evidence>
<evidence type="ECO:0000256" key="3">
    <source>
        <dbReference type="ARBA" id="ARBA00022630"/>
    </source>
</evidence>
<evidence type="ECO:0000256" key="5">
    <source>
        <dbReference type="ARBA" id="ARBA00023002"/>
    </source>
</evidence>
<dbReference type="Pfam" id="PF00743">
    <property type="entry name" value="FMO-like"/>
    <property type="match status" value="1"/>
</dbReference>
<feature type="region of interest" description="Disordered" evidence="7">
    <location>
        <begin position="130"/>
        <end position="153"/>
    </location>
</feature>
<dbReference type="SUPFAM" id="SSF51905">
    <property type="entry name" value="FAD/NAD(P)-binding domain"/>
    <property type="match status" value="1"/>
</dbReference>
<evidence type="ECO:0000256" key="1">
    <source>
        <dbReference type="ARBA" id="ARBA00001974"/>
    </source>
</evidence>
<dbReference type="GO" id="GO:0004497">
    <property type="term" value="F:monooxygenase activity"/>
    <property type="evidence" value="ECO:0007669"/>
    <property type="project" value="UniProtKB-KW"/>
</dbReference>
<sequence length="524" mass="57457">MSNAVPEQTPEHVDVLIVGAGLSGIGAAAHLRREHPRRTFAILESRGAIGGTWDLFRYPGIRSDSDMFTLGYSFRPWTDARAIADGESIRSYVAGTAREYGLDRHIRFRLRVTHASWSSETARWTVTAVRTGPGEHGPGENGPGENGPGEGSGGRVTFTCSFLMACTGYYRYDEGHRPALPGEDDFRGPIVHPQHWPDDLDHTGRRVVVIGSGATAVTLVPALAEKAAHVTMLQRSPTYVAAVPSRDRLADRIRRHLPARTAYRIVRWKNVLFSMAVYRLSRRRPKLMKAVLRRGAVAALPAGFDVDTHFAPSYDPWDQRLCAVPDGDLFRAVREGRADVVTDHIERLTADGVALRSGRHLSADVVVTATGLNLLAIGGMRLSVDGRDVELPETLVYKGMMLSGVPNFSLTVGYTNASWTLKADLVAHYVCRLLRHMAAHGHRAVTPVAPDLKERDGLAPLIDLKSGYVLRGAGLLPRQGPAAPWRLYQNYLRDVRLMRGGPVTDGVRFTGAARPADRPPTTEK</sequence>
<name>A0ABQ2R5X7_9ACTN</name>
<keyword evidence="5" id="KW-0560">Oxidoreductase</keyword>
<keyword evidence="9" id="KW-1185">Reference proteome</keyword>
<dbReference type="RefSeq" id="WP_189248495.1">
    <property type="nucleotide sequence ID" value="NZ_BMQJ01000011.1"/>
</dbReference>
<dbReference type="PRINTS" id="PR00411">
    <property type="entry name" value="PNDRDTASEI"/>
</dbReference>
<dbReference type="InterPro" id="IPR020946">
    <property type="entry name" value="Flavin_mOase-like"/>
</dbReference>
<evidence type="ECO:0000256" key="6">
    <source>
        <dbReference type="ARBA" id="ARBA00023033"/>
    </source>
</evidence>
<evidence type="ECO:0000256" key="2">
    <source>
        <dbReference type="ARBA" id="ARBA00010139"/>
    </source>
</evidence>
<dbReference type="Gene3D" id="3.50.50.60">
    <property type="entry name" value="FAD/NAD(P)-binding domain"/>
    <property type="match status" value="2"/>
</dbReference>
<comment type="similarity">
    <text evidence="2">Belongs to the FAD-binding monooxygenase family.</text>
</comment>
<dbReference type="InterPro" id="IPR036188">
    <property type="entry name" value="FAD/NAD-bd_sf"/>
</dbReference>
<keyword evidence="6 8" id="KW-0503">Monooxygenase</keyword>
<feature type="compositionally biased region" description="Gly residues" evidence="7">
    <location>
        <begin position="134"/>
        <end position="153"/>
    </location>
</feature>
<dbReference type="InterPro" id="IPR051820">
    <property type="entry name" value="FAD-binding_MO"/>
</dbReference>
<reference evidence="9" key="1">
    <citation type="journal article" date="2019" name="Int. J. Syst. Evol. Microbiol.">
        <title>The Global Catalogue of Microorganisms (GCM) 10K type strain sequencing project: providing services to taxonomists for standard genome sequencing and annotation.</title>
        <authorList>
            <consortium name="The Broad Institute Genomics Platform"/>
            <consortium name="The Broad Institute Genome Sequencing Center for Infectious Disease"/>
            <person name="Wu L."/>
            <person name="Ma J."/>
        </authorList>
    </citation>
    <scope>NUCLEOTIDE SEQUENCE [LARGE SCALE GENOMIC DNA]</scope>
    <source>
        <strain evidence="9">JCM 3115</strain>
    </source>
</reference>
<organism evidence="8 9">
    <name type="scientific">Streptosporangium pseudovulgare</name>
    <dbReference type="NCBI Taxonomy" id="35765"/>
    <lineage>
        <taxon>Bacteria</taxon>
        <taxon>Bacillati</taxon>
        <taxon>Actinomycetota</taxon>
        <taxon>Actinomycetes</taxon>
        <taxon>Streptosporangiales</taxon>
        <taxon>Streptosporangiaceae</taxon>
        <taxon>Streptosporangium</taxon>
    </lineage>
</organism>
<dbReference type="EMBL" id="BMQJ01000011">
    <property type="protein sequence ID" value="GGQ10378.1"/>
    <property type="molecule type" value="Genomic_DNA"/>
</dbReference>
<protein>
    <submittedName>
        <fullName evidence="8">Flavin-binding monooxygenase</fullName>
    </submittedName>
</protein>